<evidence type="ECO:0000256" key="1">
    <source>
        <dbReference type="ARBA" id="ARBA00008814"/>
    </source>
</evidence>
<dbReference type="PANTHER" id="PTHR30535:SF34">
    <property type="entry name" value="MOLYBDATE-BINDING PROTEIN MOLA"/>
    <property type="match status" value="1"/>
</dbReference>
<dbReference type="Proteomes" id="UP000192738">
    <property type="component" value="Unassembled WGS sequence"/>
</dbReference>
<evidence type="ECO:0000259" key="2">
    <source>
        <dbReference type="PROSITE" id="PS50983"/>
    </source>
</evidence>
<dbReference type="InterPro" id="IPR050902">
    <property type="entry name" value="ABC_Transporter_SBP"/>
</dbReference>
<dbReference type="RefSeq" id="WP_176215577.1">
    <property type="nucleotide sequence ID" value="NZ_CP155572.1"/>
</dbReference>
<accession>A0A1W2DQQ0</accession>
<dbReference type="InterPro" id="IPR002491">
    <property type="entry name" value="ABC_transptr_periplasmic_BD"/>
</dbReference>
<proteinExistence type="inferred from homology"/>
<dbReference type="Gene3D" id="3.40.50.1980">
    <property type="entry name" value="Nitrogenase molybdenum iron protein domain"/>
    <property type="match status" value="2"/>
</dbReference>
<keyword evidence="4" id="KW-1185">Reference proteome</keyword>
<dbReference type="Pfam" id="PF01497">
    <property type="entry name" value="Peripla_BP_2"/>
    <property type="match status" value="1"/>
</dbReference>
<comment type="similarity">
    <text evidence="1">Belongs to the bacterial solute-binding protein 8 family.</text>
</comment>
<dbReference type="PROSITE" id="PS50983">
    <property type="entry name" value="FE_B12_PBP"/>
    <property type="match status" value="1"/>
</dbReference>
<dbReference type="SUPFAM" id="SSF53807">
    <property type="entry name" value="Helical backbone' metal receptor"/>
    <property type="match status" value="1"/>
</dbReference>
<sequence>MKKLILFFSVLFLLIILTACSKSPVAVEGKEKAAESATVLLTDQLGRQVEIPRHIQRIAALDHFEGHIAFALGQQDKLVHQALYGKLAQAMIKVDANFRAKPQIRQEQKTITTESLAALNPQVIFINSSFDKTQLLQFESAGMKVIALKGETLADSYEAVRLMAKVLGCEDRGEKYIAACDKLLQLVKDRTSGIPVDKRLNVLFTGPRDVFSVATKDMLQSSIIETAGGKNAASEIKGYWITVSPEQISTWNPDVIFLGSSLDTYSPDALYTNPHFATVKAVQDKRVYSFPSTIGWWDYPAPRHILGTIWAAKTLYPENFSDIDMIKVADEFYFEFLGHSFTELGGKL</sequence>
<name>A0A1W2DQQ0_9FIRM</name>
<dbReference type="EMBL" id="FWXI01000017">
    <property type="protein sequence ID" value="SMC99807.1"/>
    <property type="molecule type" value="Genomic_DNA"/>
</dbReference>
<gene>
    <name evidence="3" type="ORF">SAMN04488500_117101</name>
</gene>
<dbReference type="AlphaFoldDB" id="A0A1W2DQQ0"/>
<dbReference type="PROSITE" id="PS51257">
    <property type="entry name" value="PROKAR_LIPOPROTEIN"/>
    <property type="match status" value="1"/>
</dbReference>
<dbReference type="STRING" id="112901.SAMN04488500_117101"/>
<protein>
    <submittedName>
        <fullName evidence="3">Iron complex transport system substrate-binding protein</fullName>
    </submittedName>
</protein>
<dbReference type="PANTHER" id="PTHR30535">
    <property type="entry name" value="VITAMIN B12-BINDING PROTEIN"/>
    <property type="match status" value="1"/>
</dbReference>
<reference evidence="3 4" key="1">
    <citation type="submission" date="2017-04" db="EMBL/GenBank/DDBJ databases">
        <authorList>
            <person name="Afonso C.L."/>
            <person name="Miller P.J."/>
            <person name="Scott M.A."/>
            <person name="Spackman E."/>
            <person name="Goraichik I."/>
            <person name="Dimitrov K.M."/>
            <person name="Suarez D.L."/>
            <person name="Swayne D.E."/>
        </authorList>
    </citation>
    <scope>NUCLEOTIDE SEQUENCE [LARGE SCALE GENOMIC DNA]</scope>
    <source>
        <strain evidence="3 4">DSM 5090</strain>
    </source>
</reference>
<evidence type="ECO:0000313" key="3">
    <source>
        <dbReference type="EMBL" id="SMC99807.1"/>
    </source>
</evidence>
<feature type="domain" description="Fe/B12 periplasmic-binding" evidence="2">
    <location>
        <begin position="57"/>
        <end position="323"/>
    </location>
</feature>
<dbReference type="Gene3D" id="1.20.58.2180">
    <property type="match status" value="1"/>
</dbReference>
<evidence type="ECO:0000313" key="4">
    <source>
        <dbReference type="Proteomes" id="UP000192738"/>
    </source>
</evidence>
<organism evidence="3 4">
    <name type="scientific">Sporomusa malonica</name>
    <dbReference type="NCBI Taxonomy" id="112901"/>
    <lineage>
        <taxon>Bacteria</taxon>
        <taxon>Bacillati</taxon>
        <taxon>Bacillota</taxon>
        <taxon>Negativicutes</taxon>
        <taxon>Selenomonadales</taxon>
        <taxon>Sporomusaceae</taxon>
        <taxon>Sporomusa</taxon>
    </lineage>
</organism>